<protein>
    <submittedName>
        <fullName evidence="2">Uncharacterized protein DUF4760</fullName>
    </submittedName>
</protein>
<dbReference type="Proteomes" id="UP000294498">
    <property type="component" value="Unassembled WGS sequence"/>
</dbReference>
<keyword evidence="1" id="KW-1133">Transmembrane helix</keyword>
<reference evidence="2 3" key="1">
    <citation type="submission" date="2019-03" db="EMBL/GenBank/DDBJ databases">
        <title>Genomic Encyclopedia of Type Strains, Phase IV (KMG-IV): sequencing the most valuable type-strain genomes for metagenomic binning, comparative biology and taxonomic classification.</title>
        <authorList>
            <person name="Goeker M."/>
        </authorList>
    </citation>
    <scope>NUCLEOTIDE SEQUENCE [LARGE SCALE GENOMIC DNA]</scope>
    <source>
        <strain evidence="2 3">DSM 100059</strain>
    </source>
</reference>
<keyword evidence="3" id="KW-1185">Reference proteome</keyword>
<accession>A0A4R8DRY9</accession>
<name>A0A4R8DRY9_9BACT</name>
<dbReference type="OrthoDB" id="667902at2"/>
<evidence type="ECO:0000313" key="3">
    <source>
        <dbReference type="Proteomes" id="UP000294498"/>
    </source>
</evidence>
<dbReference type="EMBL" id="SODV01000001">
    <property type="protein sequence ID" value="TDX01002.1"/>
    <property type="molecule type" value="Genomic_DNA"/>
</dbReference>
<dbReference type="AlphaFoldDB" id="A0A4R8DRY9"/>
<organism evidence="2 3">
    <name type="scientific">Dinghuibacter silviterrae</name>
    <dbReference type="NCBI Taxonomy" id="1539049"/>
    <lineage>
        <taxon>Bacteria</taxon>
        <taxon>Pseudomonadati</taxon>
        <taxon>Bacteroidota</taxon>
        <taxon>Chitinophagia</taxon>
        <taxon>Chitinophagales</taxon>
        <taxon>Chitinophagaceae</taxon>
        <taxon>Dinghuibacter</taxon>
    </lineage>
</organism>
<gene>
    <name evidence="2" type="ORF">EDB95_2033</name>
</gene>
<proteinExistence type="predicted"/>
<dbReference type="Pfam" id="PF15956">
    <property type="entry name" value="DUF4760"/>
    <property type="match status" value="1"/>
</dbReference>
<evidence type="ECO:0000256" key="1">
    <source>
        <dbReference type="SAM" id="Phobius"/>
    </source>
</evidence>
<comment type="caution">
    <text evidence="2">The sequence shown here is derived from an EMBL/GenBank/DDBJ whole genome shotgun (WGS) entry which is preliminary data.</text>
</comment>
<keyword evidence="1" id="KW-0812">Transmembrane</keyword>
<dbReference type="InterPro" id="IPR031876">
    <property type="entry name" value="DUF4760"/>
</dbReference>
<keyword evidence="1" id="KW-0472">Membrane</keyword>
<feature type="transmembrane region" description="Helical" evidence="1">
    <location>
        <begin position="25"/>
        <end position="44"/>
    </location>
</feature>
<dbReference type="RefSeq" id="WP_133993178.1">
    <property type="nucleotide sequence ID" value="NZ_SODV01000001.1"/>
</dbReference>
<sequence>MIKGEQKYSIGVLDGFINNCISFVFYYRLIFVFLALLAVCFYGVHEYNVSGKEDALKNLCFVLTAGSIVIGIFYSILNYEKNHQKIKNDEDISKLTNAFNAAFEWTKPTMVENLKITKKMHNEHKHLCDQNKSKEFFDILEKNEEARSALVSILNYLELLAIGIEEEVLDEKMIKRYFKSMFFRYHANYEFYIKYRRKVHHSPTSWEYFTNLAEKWNREN</sequence>
<feature type="transmembrane region" description="Helical" evidence="1">
    <location>
        <begin position="56"/>
        <end position="77"/>
    </location>
</feature>
<evidence type="ECO:0000313" key="2">
    <source>
        <dbReference type="EMBL" id="TDX01002.1"/>
    </source>
</evidence>